<evidence type="ECO:0000313" key="2">
    <source>
        <dbReference type="Proteomes" id="UP000054248"/>
    </source>
</evidence>
<accession>A0A0C3L9N0</accession>
<organism evidence="1 2">
    <name type="scientific">Tulasnella calospora MUT 4182</name>
    <dbReference type="NCBI Taxonomy" id="1051891"/>
    <lineage>
        <taxon>Eukaryota</taxon>
        <taxon>Fungi</taxon>
        <taxon>Dikarya</taxon>
        <taxon>Basidiomycota</taxon>
        <taxon>Agaricomycotina</taxon>
        <taxon>Agaricomycetes</taxon>
        <taxon>Cantharellales</taxon>
        <taxon>Tulasnellaceae</taxon>
        <taxon>Tulasnella</taxon>
    </lineage>
</organism>
<sequence length="137" mass="15077">MAGGSFIPIFDPLNAVKVTDLMITDECRHGEELINYLGKVKEDSRWPLPHLASLTIGGPAAMATPLLIALQHRKHHGLLTTAPRPVTLEVLNIEGLRGVERKMEKTLAGCISSSGKFIRASRRRHGSSDDDWEDPDD</sequence>
<reference evidence="1 2" key="1">
    <citation type="submission" date="2014-04" db="EMBL/GenBank/DDBJ databases">
        <authorList>
            <consortium name="DOE Joint Genome Institute"/>
            <person name="Kuo A."/>
            <person name="Girlanda M."/>
            <person name="Perotto S."/>
            <person name="Kohler A."/>
            <person name="Nagy L.G."/>
            <person name="Floudas D."/>
            <person name="Copeland A."/>
            <person name="Barry K.W."/>
            <person name="Cichocki N."/>
            <person name="Veneault-Fourrey C."/>
            <person name="LaButti K."/>
            <person name="Lindquist E.A."/>
            <person name="Lipzen A."/>
            <person name="Lundell T."/>
            <person name="Morin E."/>
            <person name="Murat C."/>
            <person name="Sun H."/>
            <person name="Tunlid A."/>
            <person name="Henrissat B."/>
            <person name="Grigoriev I.V."/>
            <person name="Hibbett D.S."/>
            <person name="Martin F."/>
            <person name="Nordberg H.P."/>
            <person name="Cantor M.N."/>
            <person name="Hua S.X."/>
        </authorList>
    </citation>
    <scope>NUCLEOTIDE SEQUENCE [LARGE SCALE GENOMIC DNA]</scope>
    <source>
        <strain evidence="1 2">MUT 4182</strain>
    </source>
</reference>
<dbReference type="EMBL" id="KN823304">
    <property type="protein sequence ID" value="KIO18202.1"/>
    <property type="molecule type" value="Genomic_DNA"/>
</dbReference>
<proteinExistence type="predicted"/>
<gene>
    <name evidence="1" type="ORF">M407DRAFT_246535</name>
</gene>
<evidence type="ECO:0000313" key="1">
    <source>
        <dbReference type="EMBL" id="KIO18202.1"/>
    </source>
</evidence>
<dbReference type="HOGENOM" id="CLU_1866615_0_0_1"/>
<protein>
    <submittedName>
        <fullName evidence="1">Uncharacterized protein</fullName>
    </submittedName>
</protein>
<reference evidence="2" key="2">
    <citation type="submission" date="2015-01" db="EMBL/GenBank/DDBJ databases">
        <title>Evolutionary Origins and Diversification of the Mycorrhizal Mutualists.</title>
        <authorList>
            <consortium name="DOE Joint Genome Institute"/>
            <consortium name="Mycorrhizal Genomics Consortium"/>
            <person name="Kohler A."/>
            <person name="Kuo A."/>
            <person name="Nagy L.G."/>
            <person name="Floudas D."/>
            <person name="Copeland A."/>
            <person name="Barry K.W."/>
            <person name="Cichocki N."/>
            <person name="Veneault-Fourrey C."/>
            <person name="LaButti K."/>
            <person name="Lindquist E.A."/>
            <person name="Lipzen A."/>
            <person name="Lundell T."/>
            <person name="Morin E."/>
            <person name="Murat C."/>
            <person name="Riley R."/>
            <person name="Ohm R."/>
            <person name="Sun H."/>
            <person name="Tunlid A."/>
            <person name="Henrissat B."/>
            <person name="Grigoriev I.V."/>
            <person name="Hibbett D.S."/>
            <person name="Martin F."/>
        </authorList>
    </citation>
    <scope>NUCLEOTIDE SEQUENCE [LARGE SCALE GENOMIC DNA]</scope>
    <source>
        <strain evidence="2">MUT 4182</strain>
    </source>
</reference>
<dbReference type="OrthoDB" id="3289360at2759"/>
<keyword evidence="2" id="KW-1185">Reference proteome</keyword>
<dbReference type="Proteomes" id="UP000054248">
    <property type="component" value="Unassembled WGS sequence"/>
</dbReference>
<dbReference type="AlphaFoldDB" id="A0A0C3L9N0"/>
<name>A0A0C3L9N0_9AGAM</name>